<name>A0A9D9IXS6_9BACT</name>
<feature type="signal peptide" evidence="1">
    <location>
        <begin position="1"/>
        <end position="24"/>
    </location>
</feature>
<feature type="chain" id="PRO_5039623579" evidence="1">
    <location>
        <begin position="25"/>
        <end position="135"/>
    </location>
</feature>
<accession>A0A9D9IXS6</accession>
<comment type="caution">
    <text evidence="2">The sequence shown here is derived from an EMBL/GenBank/DDBJ whole genome shotgun (WGS) entry which is preliminary data.</text>
</comment>
<keyword evidence="1" id="KW-0732">Signal</keyword>
<sequence length="135" mass="14250">MKRLLGILSILLLALLCRSALSHGASDDGAAVKAGGDRQPTCCGALLATENPDDSVPELRLEERFGSGVLAPSGKSRTLNCGSRRVNSSFRNILFKGGDTIGLSCPELQYLHSAAAAPPGSYRHPIPVILQNLRI</sequence>
<organism evidence="2 3">
    <name type="scientific">Candidatus Cryptobacteroides avistercoris</name>
    <dbReference type="NCBI Taxonomy" id="2840758"/>
    <lineage>
        <taxon>Bacteria</taxon>
        <taxon>Pseudomonadati</taxon>
        <taxon>Bacteroidota</taxon>
        <taxon>Bacteroidia</taxon>
        <taxon>Bacteroidales</taxon>
        <taxon>Candidatus Cryptobacteroides</taxon>
    </lineage>
</organism>
<reference evidence="2" key="2">
    <citation type="journal article" date="2021" name="PeerJ">
        <title>Extensive microbial diversity within the chicken gut microbiome revealed by metagenomics and culture.</title>
        <authorList>
            <person name="Gilroy R."/>
            <person name="Ravi A."/>
            <person name="Getino M."/>
            <person name="Pursley I."/>
            <person name="Horton D.L."/>
            <person name="Alikhan N.F."/>
            <person name="Baker D."/>
            <person name="Gharbi K."/>
            <person name="Hall N."/>
            <person name="Watson M."/>
            <person name="Adriaenssens E.M."/>
            <person name="Foster-Nyarko E."/>
            <person name="Jarju S."/>
            <person name="Secka A."/>
            <person name="Antonio M."/>
            <person name="Oren A."/>
            <person name="Chaudhuri R.R."/>
            <person name="La Ragione R."/>
            <person name="Hildebrand F."/>
            <person name="Pallen M.J."/>
        </authorList>
    </citation>
    <scope>NUCLEOTIDE SEQUENCE</scope>
    <source>
        <strain evidence="2">B3-1481</strain>
    </source>
</reference>
<dbReference type="AlphaFoldDB" id="A0A9D9IXS6"/>
<dbReference type="Proteomes" id="UP000823769">
    <property type="component" value="Unassembled WGS sequence"/>
</dbReference>
<dbReference type="EMBL" id="JADILW010000042">
    <property type="protein sequence ID" value="MBO8480040.1"/>
    <property type="molecule type" value="Genomic_DNA"/>
</dbReference>
<gene>
    <name evidence="2" type="ORF">IAB76_02880</name>
</gene>
<evidence type="ECO:0000313" key="2">
    <source>
        <dbReference type="EMBL" id="MBO8480040.1"/>
    </source>
</evidence>
<reference evidence="2" key="1">
    <citation type="submission" date="2020-10" db="EMBL/GenBank/DDBJ databases">
        <authorList>
            <person name="Gilroy R."/>
        </authorList>
    </citation>
    <scope>NUCLEOTIDE SEQUENCE</scope>
    <source>
        <strain evidence="2">B3-1481</strain>
    </source>
</reference>
<evidence type="ECO:0000313" key="3">
    <source>
        <dbReference type="Proteomes" id="UP000823769"/>
    </source>
</evidence>
<protein>
    <submittedName>
        <fullName evidence="2">Uncharacterized protein</fullName>
    </submittedName>
</protein>
<evidence type="ECO:0000256" key="1">
    <source>
        <dbReference type="SAM" id="SignalP"/>
    </source>
</evidence>
<proteinExistence type="predicted"/>